<protein>
    <recommendedName>
        <fullName evidence="3">Response regulatory domain-containing protein</fullName>
    </recommendedName>
</protein>
<dbReference type="KEGG" id="kpf:IX53_07150"/>
<dbReference type="STRING" id="1330330.IX53_07150"/>
<dbReference type="InterPro" id="IPR050595">
    <property type="entry name" value="Bact_response_regulator"/>
</dbReference>
<dbReference type="PROSITE" id="PS50110">
    <property type="entry name" value="RESPONSE_REGULATORY"/>
    <property type="match status" value="1"/>
</dbReference>
<dbReference type="OrthoDB" id="9790669at2"/>
<dbReference type="SUPFAM" id="SSF52172">
    <property type="entry name" value="CheY-like"/>
    <property type="match status" value="1"/>
</dbReference>
<dbReference type="Pfam" id="PF00072">
    <property type="entry name" value="Response_reg"/>
    <property type="match status" value="1"/>
</dbReference>
<keyword evidence="1 2" id="KW-0597">Phosphoprotein</keyword>
<gene>
    <name evidence="4" type="ORF">IX53_07150</name>
</gene>
<dbReference type="Gene3D" id="3.40.50.2300">
    <property type="match status" value="1"/>
</dbReference>
<evidence type="ECO:0000256" key="2">
    <source>
        <dbReference type="PROSITE-ProRule" id="PRU00169"/>
    </source>
</evidence>
<dbReference type="EMBL" id="CP011232">
    <property type="protein sequence ID" value="AKI97629.1"/>
    <property type="molecule type" value="Genomic_DNA"/>
</dbReference>
<dbReference type="InterPro" id="IPR011006">
    <property type="entry name" value="CheY-like_superfamily"/>
</dbReference>
<keyword evidence="5" id="KW-1185">Reference proteome</keyword>
<evidence type="ECO:0000313" key="4">
    <source>
        <dbReference type="EMBL" id="AKI97629.1"/>
    </source>
</evidence>
<feature type="domain" description="Response regulatory" evidence="3">
    <location>
        <begin position="3"/>
        <end position="117"/>
    </location>
</feature>
<dbReference type="PANTHER" id="PTHR44591:SF18">
    <property type="entry name" value="REGULATORY PROTEIN"/>
    <property type="match status" value="1"/>
</dbReference>
<name>A0A0G2ZDL1_9BACT</name>
<dbReference type="InterPro" id="IPR001789">
    <property type="entry name" value="Sig_transdc_resp-reg_receiver"/>
</dbReference>
<evidence type="ECO:0000259" key="3">
    <source>
        <dbReference type="PROSITE" id="PS50110"/>
    </source>
</evidence>
<dbReference type="RefSeq" id="WP_047754764.1">
    <property type="nucleotide sequence ID" value="NZ_CAJUHA010000017.1"/>
</dbReference>
<feature type="modified residue" description="4-aspartylphosphate" evidence="2">
    <location>
        <position position="52"/>
    </location>
</feature>
<sequence length="205" mass="23207">MAKIYAIDDEPSIRRLIKMIMEKENHEVITFATAEEGLKAIEKETPNLLFVDLGLPEMSGLELIKIIEERLYSFPIVVVSEITIAEAIIEAFKHGICDFITKPFTPTELIESFEKCYISTDTLLKRKKEVISLIESGKTLHASKLVSRLFANFPNSPVPHYLFALLASSWNKELARRHLNAAIALDPEYSEAKELLNKIDTGDEN</sequence>
<organism evidence="4 5">
    <name type="scientific">Kosmotoga pacifica</name>
    <dbReference type="NCBI Taxonomy" id="1330330"/>
    <lineage>
        <taxon>Bacteria</taxon>
        <taxon>Thermotogati</taxon>
        <taxon>Thermotogota</taxon>
        <taxon>Thermotogae</taxon>
        <taxon>Kosmotogales</taxon>
        <taxon>Kosmotogaceae</taxon>
        <taxon>Kosmotoga</taxon>
    </lineage>
</organism>
<evidence type="ECO:0000313" key="5">
    <source>
        <dbReference type="Proteomes" id="UP000035159"/>
    </source>
</evidence>
<dbReference type="Gene3D" id="1.25.40.10">
    <property type="entry name" value="Tetratricopeptide repeat domain"/>
    <property type="match status" value="1"/>
</dbReference>
<dbReference type="PATRIC" id="fig|1330330.3.peg.1446"/>
<dbReference type="AlphaFoldDB" id="A0A0G2ZDL1"/>
<dbReference type="SMART" id="SM00448">
    <property type="entry name" value="REC"/>
    <property type="match status" value="1"/>
</dbReference>
<proteinExistence type="predicted"/>
<dbReference type="GO" id="GO:0000160">
    <property type="term" value="P:phosphorelay signal transduction system"/>
    <property type="evidence" value="ECO:0007669"/>
    <property type="project" value="InterPro"/>
</dbReference>
<dbReference type="PANTHER" id="PTHR44591">
    <property type="entry name" value="STRESS RESPONSE REGULATOR PROTEIN 1"/>
    <property type="match status" value="1"/>
</dbReference>
<dbReference type="CDD" id="cd00156">
    <property type="entry name" value="REC"/>
    <property type="match status" value="1"/>
</dbReference>
<dbReference type="Proteomes" id="UP000035159">
    <property type="component" value="Chromosome"/>
</dbReference>
<accession>A0A0G2ZDL1</accession>
<evidence type="ECO:0000256" key="1">
    <source>
        <dbReference type="ARBA" id="ARBA00022553"/>
    </source>
</evidence>
<dbReference type="InterPro" id="IPR011990">
    <property type="entry name" value="TPR-like_helical_dom_sf"/>
</dbReference>
<reference evidence="4 5" key="1">
    <citation type="submission" date="2015-04" db="EMBL/GenBank/DDBJ databases">
        <title>Complete Genome Sequence of Kosmotoga pacifica SLHLJ1.</title>
        <authorList>
            <person name="Jiang L.J."/>
            <person name="Shao Z.Z."/>
            <person name="Jebbar M."/>
        </authorList>
    </citation>
    <scope>NUCLEOTIDE SEQUENCE [LARGE SCALE GENOMIC DNA]</scope>
    <source>
        <strain evidence="4 5">SLHLJ1</strain>
    </source>
</reference>